<dbReference type="InterPro" id="IPR050171">
    <property type="entry name" value="MFS_Transporters"/>
</dbReference>
<sequence length="498" mass="50705">MPVIEPDLEAAATSIDQADAAAQAEGDPDAPGTGKPGLVARIAASVSDPVLRILVTATLISRVGRGIFITITVLYFTLIVGLPAHEIAIVLGAASAAGIVAALAGGWLADRMSARRVLLVFTTLEGLGLLCYAATGDFVSALVVAVVVGAFGQGANSTRMAILARAFEAEQRVHARAVLRTVTNVSIAVGSGLGALALAIGTAEAYRILLVAAGALYLLALVRLVKLPASVDARPIPPVTGAVAVVDGTVDDDDVVETGGADAASGRGANDAAPAASARPTPSANRRRRFAHSPWRDPRYLALTGLSAIFGMQFGVAEIGVPLWIAHETDASAVLVSAVLIINTVIVVLFQVPLSRGTHDLRRAGRVSAIAAWLMAATCLVYAAAAGLPVWFSVVFIVLASITHAFAEVLSQAGGWGLSFELADPVQAGTYQGVYSMGYSIGATLAPAVVTATALSLGFAGWAILGAIFLASGLGTWAIARAAAARADAARAAQPRVS</sequence>
<gene>
    <name evidence="10" type="ORF">ATC03_03100</name>
</gene>
<evidence type="ECO:0000256" key="4">
    <source>
        <dbReference type="ARBA" id="ARBA00022692"/>
    </source>
</evidence>
<dbReference type="PANTHER" id="PTHR23517:SF2">
    <property type="entry name" value="MULTIDRUG RESISTANCE PROTEIN MDTH"/>
    <property type="match status" value="1"/>
</dbReference>
<evidence type="ECO:0000256" key="8">
    <source>
        <dbReference type="SAM" id="Phobius"/>
    </source>
</evidence>
<feature type="transmembrane region" description="Helical" evidence="8">
    <location>
        <begin position="459"/>
        <end position="480"/>
    </location>
</feature>
<feature type="domain" description="Major facilitator superfamily (MFS) profile" evidence="9">
    <location>
        <begin position="50"/>
        <end position="484"/>
    </location>
</feature>
<dbReference type="InterPro" id="IPR020846">
    <property type="entry name" value="MFS_dom"/>
</dbReference>
<feature type="transmembrane region" description="Helical" evidence="8">
    <location>
        <begin position="390"/>
        <end position="410"/>
    </location>
</feature>
<comment type="subcellular location">
    <subcellularLocation>
        <location evidence="1">Cell membrane</location>
        <topology evidence="1">Multi-pass membrane protein</topology>
    </subcellularLocation>
</comment>
<dbReference type="EMBL" id="CP013979">
    <property type="protein sequence ID" value="ANJ25880.1"/>
    <property type="molecule type" value="Genomic_DNA"/>
</dbReference>
<dbReference type="GO" id="GO:0005886">
    <property type="term" value="C:plasma membrane"/>
    <property type="evidence" value="ECO:0007669"/>
    <property type="project" value="UniProtKB-SubCell"/>
</dbReference>
<evidence type="ECO:0000313" key="11">
    <source>
        <dbReference type="Proteomes" id="UP000078437"/>
    </source>
</evidence>
<dbReference type="InterPro" id="IPR011701">
    <property type="entry name" value="MFS"/>
</dbReference>
<feature type="transmembrane region" description="Helical" evidence="8">
    <location>
        <begin position="63"/>
        <end position="81"/>
    </location>
</feature>
<dbReference type="AlphaFoldDB" id="A0A191WC92"/>
<feature type="transmembrane region" description="Helical" evidence="8">
    <location>
        <begin position="87"/>
        <end position="109"/>
    </location>
</feature>
<evidence type="ECO:0000256" key="5">
    <source>
        <dbReference type="ARBA" id="ARBA00022989"/>
    </source>
</evidence>
<dbReference type="Gene3D" id="1.20.1250.20">
    <property type="entry name" value="MFS general substrate transporter like domains"/>
    <property type="match status" value="1"/>
</dbReference>
<evidence type="ECO:0000256" key="1">
    <source>
        <dbReference type="ARBA" id="ARBA00004651"/>
    </source>
</evidence>
<feature type="transmembrane region" description="Helical" evidence="8">
    <location>
        <begin position="182"/>
        <end position="200"/>
    </location>
</feature>
<feature type="transmembrane region" description="Helical" evidence="8">
    <location>
        <begin position="206"/>
        <end position="225"/>
    </location>
</feature>
<dbReference type="Pfam" id="PF07690">
    <property type="entry name" value="MFS_1"/>
    <property type="match status" value="1"/>
</dbReference>
<keyword evidence="4 8" id="KW-0812">Transmembrane</keyword>
<proteinExistence type="predicted"/>
<dbReference type="STRING" id="453304.ATC03_03100"/>
<feature type="transmembrane region" description="Helical" evidence="8">
    <location>
        <begin position="431"/>
        <end position="453"/>
    </location>
</feature>
<dbReference type="GO" id="GO:0022857">
    <property type="term" value="F:transmembrane transporter activity"/>
    <property type="evidence" value="ECO:0007669"/>
    <property type="project" value="InterPro"/>
</dbReference>
<keyword evidence="6 8" id="KW-0472">Membrane</keyword>
<evidence type="ECO:0000313" key="10">
    <source>
        <dbReference type="EMBL" id="ANJ25880.1"/>
    </source>
</evidence>
<organism evidence="10 11">
    <name type="scientific">Agromyces aureus</name>
    <dbReference type="NCBI Taxonomy" id="453304"/>
    <lineage>
        <taxon>Bacteria</taxon>
        <taxon>Bacillati</taxon>
        <taxon>Actinomycetota</taxon>
        <taxon>Actinomycetes</taxon>
        <taxon>Micrococcales</taxon>
        <taxon>Microbacteriaceae</taxon>
        <taxon>Agromyces</taxon>
    </lineage>
</organism>
<accession>A0A191WC92</accession>
<evidence type="ECO:0000256" key="6">
    <source>
        <dbReference type="ARBA" id="ARBA00023136"/>
    </source>
</evidence>
<feature type="transmembrane region" description="Helical" evidence="8">
    <location>
        <begin position="364"/>
        <end position="384"/>
    </location>
</feature>
<feature type="transmembrane region" description="Helical" evidence="8">
    <location>
        <begin position="331"/>
        <end position="352"/>
    </location>
</feature>
<dbReference type="PANTHER" id="PTHR23517">
    <property type="entry name" value="RESISTANCE PROTEIN MDTM, PUTATIVE-RELATED-RELATED"/>
    <property type="match status" value="1"/>
</dbReference>
<feature type="transmembrane region" description="Helical" evidence="8">
    <location>
        <begin position="300"/>
        <end position="325"/>
    </location>
</feature>
<reference evidence="11" key="2">
    <citation type="submission" date="2016-01" db="EMBL/GenBank/DDBJ databases">
        <title>Complete genome sequence of Agromyces aureus AR33T and comparison with related organisms.</title>
        <authorList>
            <person name="Corretto E."/>
            <person name="Antonielli L."/>
            <person name="Sessitsch A."/>
            <person name="Brader G."/>
        </authorList>
    </citation>
    <scope>NUCLEOTIDE SEQUENCE [LARGE SCALE GENOMIC DNA]</scope>
    <source>
        <strain evidence="11">AR33</strain>
    </source>
</reference>
<evidence type="ECO:0000259" key="9">
    <source>
        <dbReference type="PROSITE" id="PS50850"/>
    </source>
</evidence>
<dbReference type="Proteomes" id="UP000078437">
    <property type="component" value="Chromosome"/>
</dbReference>
<dbReference type="InterPro" id="IPR036259">
    <property type="entry name" value="MFS_trans_sf"/>
</dbReference>
<keyword evidence="5 8" id="KW-1133">Transmembrane helix</keyword>
<keyword evidence="2" id="KW-0813">Transport</keyword>
<dbReference type="SUPFAM" id="SSF103473">
    <property type="entry name" value="MFS general substrate transporter"/>
    <property type="match status" value="1"/>
</dbReference>
<evidence type="ECO:0000256" key="3">
    <source>
        <dbReference type="ARBA" id="ARBA00022475"/>
    </source>
</evidence>
<evidence type="ECO:0000256" key="2">
    <source>
        <dbReference type="ARBA" id="ARBA00022448"/>
    </source>
</evidence>
<feature type="compositionally biased region" description="Low complexity" evidence="7">
    <location>
        <begin position="257"/>
        <end position="284"/>
    </location>
</feature>
<feature type="region of interest" description="Disordered" evidence="7">
    <location>
        <begin position="257"/>
        <end position="290"/>
    </location>
</feature>
<dbReference type="KEGG" id="agy:ATC03_03100"/>
<keyword evidence="3" id="KW-1003">Cell membrane</keyword>
<keyword evidence="11" id="KW-1185">Reference proteome</keyword>
<name>A0A191WC92_9MICO</name>
<dbReference type="PROSITE" id="PS50850">
    <property type="entry name" value="MFS"/>
    <property type="match status" value="1"/>
</dbReference>
<evidence type="ECO:0000256" key="7">
    <source>
        <dbReference type="SAM" id="MobiDB-lite"/>
    </source>
</evidence>
<protein>
    <recommendedName>
        <fullName evidence="9">Major facilitator superfamily (MFS) profile domain-containing protein</fullName>
    </recommendedName>
</protein>
<reference evidence="10 11" key="1">
    <citation type="journal article" date="2016" name="Int. J. Syst. Evol. Microbiol.">
        <title>Agromyces aureus sp. nov., isolated from the rhizosphere of Salix caprea L. grown in a heavy-metal-contaminated soil.</title>
        <authorList>
            <person name="Corretto E."/>
            <person name="Antonielli L."/>
            <person name="Sessitsch A."/>
            <person name="Compant S."/>
            <person name="Gorfer M."/>
            <person name="Kuffner M."/>
            <person name="Brader G."/>
        </authorList>
    </citation>
    <scope>NUCLEOTIDE SEQUENCE [LARGE SCALE GENOMIC DNA]</scope>
    <source>
        <strain evidence="10 11">AR33</strain>
    </source>
</reference>